<dbReference type="AlphaFoldDB" id="A0A9Q1B3M8"/>
<protein>
    <submittedName>
        <fullName evidence="1">Uncharacterized protein</fullName>
    </submittedName>
</protein>
<proteinExistence type="predicted"/>
<name>A0A9Q1B3M8_9SAUR</name>
<sequence>MIGKTERNQVFDGNSCLGSLGGCSRHFAAGSYSQLVLPLNKSTYTTCSWLYHNKSGNTGICNVPSLSGQNLIIFSRNKENGCVPCPLDGNPEECGGVHCVSIPLIICS</sequence>
<dbReference type="Proteomes" id="UP001142489">
    <property type="component" value="Unassembled WGS sequence"/>
</dbReference>
<evidence type="ECO:0000313" key="1">
    <source>
        <dbReference type="EMBL" id="KAJ7332400.1"/>
    </source>
</evidence>
<evidence type="ECO:0000313" key="2">
    <source>
        <dbReference type="Proteomes" id="UP001142489"/>
    </source>
</evidence>
<reference evidence="1" key="1">
    <citation type="journal article" date="2023" name="DNA Res.">
        <title>Chromosome-level genome assembly of Phrynocephalus forsythii using third-generation DNA sequencing and Hi-C analysis.</title>
        <authorList>
            <person name="Qi Y."/>
            <person name="Zhao W."/>
            <person name="Zhao Y."/>
            <person name="Niu C."/>
            <person name="Cao S."/>
            <person name="Zhang Y."/>
        </authorList>
    </citation>
    <scope>NUCLEOTIDE SEQUENCE</scope>
    <source>
        <tissue evidence="1">Muscle</tissue>
    </source>
</reference>
<comment type="caution">
    <text evidence="1">The sequence shown here is derived from an EMBL/GenBank/DDBJ whole genome shotgun (WGS) entry which is preliminary data.</text>
</comment>
<keyword evidence="2" id="KW-1185">Reference proteome</keyword>
<gene>
    <name evidence="1" type="ORF">JRQ81_014580</name>
</gene>
<dbReference type="PROSITE" id="PS51257">
    <property type="entry name" value="PROKAR_LIPOPROTEIN"/>
    <property type="match status" value="1"/>
</dbReference>
<organism evidence="1 2">
    <name type="scientific">Phrynocephalus forsythii</name>
    <dbReference type="NCBI Taxonomy" id="171643"/>
    <lineage>
        <taxon>Eukaryota</taxon>
        <taxon>Metazoa</taxon>
        <taxon>Chordata</taxon>
        <taxon>Craniata</taxon>
        <taxon>Vertebrata</taxon>
        <taxon>Euteleostomi</taxon>
        <taxon>Lepidosauria</taxon>
        <taxon>Squamata</taxon>
        <taxon>Bifurcata</taxon>
        <taxon>Unidentata</taxon>
        <taxon>Episquamata</taxon>
        <taxon>Toxicofera</taxon>
        <taxon>Iguania</taxon>
        <taxon>Acrodonta</taxon>
        <taxon>Agamidae</taxon>
        <taxon>Agaminae</taxon>
        <taxon>Phrynocephalus</taxon>
    </lineage>
</organism>
<dbReference type="EMBL" id="JAPFRF010000005">
    <property type="protein sequence ID" value="KAJ7332400.1"/>
    <property type="molecule type" value="Genomic_DNA"/>
</dbReference>
<accession>A0A9Q1B3M8</accession>